<dbReference type="SMART" id="SM00409">
    <property type="entry name" value="IG"/>
    <property type="match status" value="4"/>
</dbReference>
<dbReference type="SUPFAM" id="SSF48726">
    <property type="entry name" value="Immunoglobulin"/>
    <property type="match status" value="4"/>
</dbReference>
<dbReference type="CDD" id="cd00096">
    <property type="entry name" value="Ig"/>
    <property type="match status" value="1"/>
</dbReference>
<keyword evidence="1" id="KW-0732">Signal</keyword>
<dbReference type="PANTHER" id="PTHR44337:SF16">
    <property type="entry name" value="CARCINOEMBRYONIC ANTIGEN-RELATED CELL ADHESION MOLECULE 20-LIKE-RELATED"/>
    <property type="match status" value="1"/>
</dbReference>
<dbReference type="Pfam" id="PF13927">
    <property type="entry name" value="Ig_3"/>
    <property type="match status" value="2"/>
</dbReference>
<evidence type="ECO:0000256" key="2">
    <source>
        <dbReference type="ARBA" id="ARBA00023157"/>
    </source>
</evidence>
<dbReference type="InterPro" id="IPR013151">
    <property type="entry name" value="Immunoglobulin_dom"/>
</dbReference>
<dbReference type="Pfam" id="PF13895">
    <property type="entry name" value="Ig_2"/>
    <property type="match status" value="1"/>
</dbReference>
<evidence type="ECO:0000256" key="1">
    <source>
        <dbReference type="ARBA" id="ARBA00022729"/>
    </source>
</evidence>
<dbReference type="PANTHER" id="PTHR44337">
    <property type="entry name" value="CARCINOEMBRYONIC ANTIGEN-RELATED CELL ADHESION MOLECULE 8"/>
    <property type="match status" value="1"/>
</dbReference>
<dbReference type="Ensembl" id="ENSSLUT00000061152.1">
    <property type="protein sequence ID" value="ENSSLUP00000059461.1"/>
    <property type="gene ID" value="ENSSLUG00000025420.1"/>
</dbReference>
<keyword evidence="2" id="KW-1015">Disulfide bond</keyword>
<proteinExistence type="predicted"/>
<feature type="domain" description="Ig-like" evidence="5">
    <location>
        <begin position="29"/>
        <end position="97"/>
    </location>
</feature>
<feature type="domain" description="Ig-like" evidence="5">
    <location>
        <begin position="215"/>
        <end position="305"/>
    </location>
</feature>
<reference evidence="6" key="1">
    <citation type="submission" date="2025-08" db="UniProtKB">
        <authorList>
            <consortium name="Ensembl"/>
        </authorList>
    </citation>
    <scope>IDENTIFICATION</scope>
</reference>
<organism evidence="6 7">
    <name type="scientific">Sander lucioperca</name>
    <name type="common">Pike-perch</name>
    <name type="synonym">Perca lucioperca</name>
    <dbReference type="NCBI Taxonomy" id="283035"/>
    <lineage>
        <taxon>Eukaryota</taxon>
        <taxon>Metazoa</taxon>
        <taxon>Chordata</taxon>
        <taxon>Craniata</taxon>
        <taxon>Vertebrata</taxon>
        <taxon>Euteleostomi</taxon>
        <taxon>Actinopterygii</taxon>
        <taxon>Neopterygii</taxon>
        <taxon>Teleostei</taxon>
        <taxon>Neoteleostei</taxon>
        <taxon>Acanthomorphata</taxon>
        <taxon>Eupercaria</taxon>
        <taxon>Perciformes</taxon>
        <taxon>Percoidei</taxon>
        <taxon>Percidae</taxon>
        <taxon>Luciopercinae</taxon>
        <taxon>Sander</taxon>
    </lineage>
</organism>
<feature type="domain" description="Ig-like" evidence="5">
    <location>
        <begin position="124"/>
        <end position="207"/>
    </location>
</feature>
<dbReference type="InterPro" id="IPR003598">
    <property type="entry name" value="Ig_sub2"/>
</dbReference>
<evidence type="ECO:0000259" key="5">
    <source>
        <dbReference type="PROSITE" id="PS50835"/>
    </source>
</evidence>
<dbReference type="Gene3D" id="2.60.40.10">
    <property type="entry name" value="Immunoglobulins"/>
    <property type="match status" value="4"/>
</dbReference>
<dbReference type="Proteomes" id="UP000694568">
    <property type="component" value="Unplaced"/>
</dbReference>
<evidence type="ECO:0000313" key="7">
    <source>
        <dbReference type="Proteomes" id="UP000694568"/>
    </source>
</evidence>
<sequence length="412" mass="45104">MSANYVHISAGLCYGAGVLTVDLLSEVAGQSVTFTTSVKPAAEPFMALTWSFNGTTNVITSTSVDVVGPGYENRIILDKSTGSLVLRNLTEKDSGEYDLIIIPHGAGQIQGTAKLDVLTKVSKPTMACPTENLIEGKTSLNLTCDADSFKSRVWMKDGKPLVSGDGFSFHDGNRVLSISPVNRRDTGEFLCNVSNDFSFDTAKCRLEVYYGPDRPIIVQTPIGAELEENGPENINLTLSPSQEYCSAVSRPAAQFQWFLNGDLLSDTGPDLRMMNIQMSQSGNYSCQAFNNKTMKNQTSQTAAIAVVKCKLERMTSYFGPEKTNLKRSPSQEYFKEGSNIDLMCSAVSRPAAQFHWFLNGDLLSDTGPELRLMNIQMSQSGNYSCQAFNSKTLRYDTSQPAAVFVLSKLEYV</sequence>
<dbReference type="InterPro" id="IPR007110">
    <property type="entry name" value="Ig-like_dom"/>
</dbReference>
<evidence type="ECO:0000256" key="3">
    <source>
        <dbReference type="ARBA" id="ARBA00023180"/>
    </source>
</evidence>
<protein>
    <recommendedName>
        <fullName evidence="5">Ig-like domain-containing protein</fullName>
    </recommendedName>
</protein>
<dbReference type="PROSITE" id="PS50835">
    <property type="entry name" value="IG_LIKE"/>
    <property type="match status" value="4"/>
</dbReference>
<dbReference type="SMART" id="SM00408">
    <property type="entry name" value="IGc2"/>
    <property type="match status" value="3"/>
</dbReference>
<dbReference type="GeneTree" id="ENSGT01100000263479"/>
<evidence type="ECO:0000256" key="4">
    <source>
        <dbReference type="ARBA" id="ARBA00023319"/>
    </source>
</evidence>
<keyword evidence="4" id="KW-0393">Immunoglobulin domain</keyword>
<accession>A0A8D0AZ03</accession>
<dbReference type="InterPro" id="IPR013783">
    <property type="entry name" value="Ig-like_fold"/>
</dbReference>
<dbReference type="Pfam" id="PF00047">
    <property type="entry name" value="ig"/>
    <property type="match status" value="1"/>
</dbReference>
<keyword evidence="7" id="KW-1185">Reference proteome</keyword>
<evidence type="ECO:0000313" key="6">
    <source>
        <dbReference type="Ensembl" id="ENSSLUP00000059461.1"/>
    </source>
</evidence>
<dbReference type="InterPro" id="IPR052598">
    <property type="entry name" value="IgSF_CEA-related"/>
</dbReference>
<name>A0A8D0AZ03_SANLU</name>
<dbReference type="InterPro" id="IPR036179">
    <property type="entry name" value="Ig-like_dom_sf"/>
</dbReference>
<dbReference type="AlphaFoldDB" id="A0A8D0AZ03"/>
<keyword evidence="3" id="KW-0325">Glycoprotein</keyword>
<feature type="domain" description="Ig-like" evidence="5">
    <location>
        <begin position="320"/>
        <end position="398"/>
    </location>
</feature>
<dbReference type="InterPro" id="IPR003599">
    <property type="entry name" value="Ig_sub"/>
</dbReference>
<reference evidence="6" key="2">
    <citation type="submission" date="2025-09" db="UniProtKB">
        <authorList>
            <consortium name="Ensembl"/>
        </authorList>
    </citation>
    <scope>IDENTIFICATION</scope>
</reference>